<evidence type="ECO:0000313" key="2">
    <source>
        <dbReference type="Proteomes" id="UP001157125"/>
    </source>
</evidence>
<organism evidence="1 2">
    <name type="scientific">Demequina litorisediminis</name>
    <dbReference type="NCBI Taxonomy" id="1849022"/>
    <lineage>
        <taxon>Bacteria</taxon>
        <taxon>Bacillati</taxon>
        <taxon>Actinomycetota</taxon>
        <taxon>Actinomycetes</taxon>
        <taxon>Micrococcales</taxon>
        <taxon>Demequinaceae</taxon>
        <taxon>Demequina</taxon>
    </lineage>
</organism>
<evidence type="ECO:0000313" key="1">
    <source>
        <dbReference type="EMBL" id="GMA36810.1"/>
    </source>
</evidence>
<gene>
    <name evidence="1" type="ORF">GCM10025876_30140</name>
</gene>
<sequence>MPGTNLTRAEAEARAAIVSTETYTVELDLTTSEETFHSTTTARFSATAGESTFIDLIAPTVHRIVLNGTELDPAEHFVDSRILLPNLAESNEAHRRGRVRVHEHR</sequence>
<proteinExistence type="predicted"/>
<dbReference type="SUPFAM" id="SSF63737">
    <property type="entry name" value="Leukotriene A4 hydrolase N-terminal domain"/>
    <property type="match status" value="1"/>
</dbReference>
<dbReference type="EMBL" id="BSUN01000001">
    <property type="protein sequence ID" value="GMA36810.1"/>
    <property type="molecule type" value="Genomic_DNA"/>
</dbReference>
<evidence type="ECO:0008006" key="3">
    <source>
        <dbReference type="Google" id="ProtNLM"/>
    </source>
</evidence>
<accession>A0ABQ6IHM2</accession>
<comment type="caution">
    <text evidence="1">The sequence shown here is derived from an EMBL/GenBank/DDBJ whole genome shotgun (WGS) entry which is preliminary data.</text>
</comment>
<keyword evidence="2" id="KW-1185">Reference proteome</keyword>
<name>A0ABQ6IHM2_9MICO</name>
<protein>
    <recommendedName>
        <fullName evidence="3">Aminopeptidase N</fullName>
    </recommendedName>
</protein>
<dbReference type="InterPro" id="IPR042097">
    <property type="entry name" value="Aminopeptidase_N-like_N_sf"/>
</dbReference>
<dbReference type="RefSeq" id="WP_431308352.1">
    <property type="nucleotide sequence ID" value="NZ_BSUN01000001.1"/>
</dbReference>
<reference evidence="2" key="1">
    <citation type="journal article" date="2019" name="Int. J. Syst. Evol. Microbiol.">
        <title>The Global Catalogue of Microorganisms (GCM) 10K type strain sequencing project: providing services to taxonomists for standard genome sequencing and annotation.</title>
        <authorList>
            <consortium name="The Broad Institute Genomics Platform"/>
            <consortium name="The Broad Institute Genome Sequencing Center for Infectious Disease"/>
            <person name="Wu L."/>
            <person name="Ma J."/>
        </authorList>
    </citation>
    <scope>NUCLEOTIDE SEQUENCE [LARGE SCALE GENOMIC DNA]</scope>
    <source>
        <strain evidence="2">NBRC 112299</strain>
    </source>
</reference>
<dbReference type="Proteomes" id="UP001157125">
    <property type="component" value="Unassembled WGS sequence"/>
</dbReference>